<dbReference type="Proteomes" id="UP001153714">
    <property type="component" value="Chromosome 4"/>
</dbReference>
<evidence type="ECO:0000256" key="4">
    <source>
        <dbReference type="ARBA" id="ARBA00022980"/>
    </source>
</evidence>
<evidence type="ECO:0000256" key="9">
    <source>
        <dbReference type="ARBA" id="ARBA00023306"/>
    </source>
</evidence>
<dbReference type="PANTHER" id="PTHR31761">
    <property type="entry name" value="GROWTH ARREST AND DNA DAMAGE-INDUCIBLE PROTEINS-INTERACTING PROTEIN 1 GADD45GIP1"/>
    <property type="match status" value="1"/>
</dbReference>
<evidence type="ECO:0000313" key="15">
    <source>
        <dbReference type="EMBL" id="CAG9792204.1"/>
    </source>
</evidence>
<keyword evidence="6" id="KW-0496">Mitochondrion</keyword>
<dbReference type="PANTHER" id="PTHR31761:SF1">
    <property type="entry name" value="LARGE RIBOSOMAL SUBUNIT PROTEIN ML64"/>
    <property type="match status" value="1"/>
</dbReference>
<name>A0A9N9WII3_9NEOP</name>
<reference evidence="15" key="1">
    <citation type="submission" date="2021-12" db="EMBL/GenBank/DDBJ databases">
        <authorList>
            <person name="King R."/>
        </authorList>
    </citation>
    <scope>NUCLEOTIDE SEQUENCE</scope>
</reference>
<dbReference type="OrthoDB" id="6247992at2759"/>
<evidence type="ECO:0000256" key="8">
    <source>
        <dbReference type="ARBA" id="ARBA00023274"/>
    </source>
</evidence>
<dbReference type="GO" id="GO:0005840">
    <property type="term" value="C:ribosome"/>
    <property type="evidence" value="ECO:0007669"/>
    <property type="project" value="UniProtKB-KW"/>
</dbReference>
<sequence length="251" mass="29600">MNIYVRSRLFRSNLINNLICFYSTSTPEVIDQNDRVLIDDSDETTARENEIEKKRNKSGLSAAHLNIMNGRRPYETPKHLSHLTVKHNRKLYGKYGSESGVNPSLCWPTKLDIQEALEYESVAFPYTIREVMESAALRKQEEKLKIQKRETDIAAKYAKLEQWKKELRDKLAKKAAEAESAKIKKERLVEEVRRHFGFTLDPRDERFQEMLAKREKEQRKLEKQAKRDAKEKMMFAKLQQKNVEIKDTPKR</sequence>
<keyword evidence="4" id="KW-0689">Ribosomal protein</keyword>
<evidence type="ECO:0000256" key="13">
    <source>
        <dbReference type="ARBA" id="ARBA00060144"/>
    </source>
</evidence>
<dbReference type="GO" id="GO:0005739">
    <property type="term" value="C:mitochondrion"/>
    <property type="evidence" value="ECO:0007669"/>
    <property type="project" value="UniProtKB-SubCell"/>
</dbReference>
<evidence type="ECO:0000256" key="11">
    <source>
        <dbReference type="ARBA" id="ARBA00035184"/>
    </source>
</evidence>
<gene>
    <name evidence="15" type="ORF">DIATSA_LOCUS9756</name>
</gene>
<evidence type="ECO:0000256" key="12">
    <source>
        <dbReference type="ARBA" id="ARBA00035485"/>
    </source>
</evidence>
<keyword evidence="5 14" id="KW-0175">Coiled coil</keyword>
<evidence type="ECO:0000256" key="14">
    <source>
        <dbReference type="SAM" id="Coils"/>
    </source>
</evidence>
<keyword evidence="9" id="KW-0131">Cell cycle</keyword>
<keyword evidence="16" id="KW-1185">Reference proteome</keyword>
<evidence type="ECO:0000256" key="5">
    <source>
        <dbReference type="ARBA" id="ARBA00023054"/>
    </source>
</evidence>
<evidence type="ECO:0000256" key="10">
    <source>
        <dbReference type="ARBA" id="ARBA00030700"/>
    </source>
</evidence>
<evidence type="ECO:0000256" key="2">
    <source>
        <dbReference type="ARBA" id="ARBA00004173"/>
    </source>
</evidence>
<comment type="function">
    <text evidence="13">Acts as a negative regulator of G1 to S cell cycle phase progression by inhibiting cyclin-dependent kinases. Inhibitory effects are additive with GADD45 proteins but also occur in the absence of GADD45 proteins. Acts as a repressor of the orphan nuclear receptor NR4A1 by inhibiting AB domain-mediated transcriptional activity. May be involved in the hormone-mediated regulation of NR4A1 transcriptional activity. May play a role in mitochondrial protein synthesis.</text>
</comment>
<dbReference type="AlphaFoldDB" id="A0A9N9WII3"/>
<dbReference type="EMBL" id="OU893335">
    <property type="protein sequence ID" value="CAG9792204.1"/>
    <property type="molecule type" value="Genomic_DNA"/>
</dbReference>
<keyword evidence="8" id="KW-0687">Ribonucleoprotein</keyword>
<dbReference type="Gene3D" id="6.10.280.120">
    <property type="entry name" value="Growth arrest and DNA-damage-inducible proteins-interacting protein 1"/>
    <property type="match status" value="1"/>
</dbReference>
<evidence type="ECO:0000313" key="16">
    <source>
        <dbReference type="Proteomes" id="UP001153714"/>
    </source>
</evidence>
<evidence type="ECO:0000256" key="7">
    <source>
        <dbReference type="ARBA" id="ARBA00023242"/>
    </source>
</evidence>
<evidence type="ECO:0000256" key="6">
    <source>
        <dbReference type="ARBA" id="ARBA00023128"/>
    </source>
</evidence>
<dbReference type="Pfam" id="PF10147">
    <property type="entry name" value="CR6_interact"/>
    <property type="match status" value="1"/>
</dbReference>
<organism evidence="15 16">
    <name type="scientific">Diatraea saccharalis</name>
    <name type="common">sugarcane borer</name>
    <dbReference type="NCBI Taxonomy" id="40085"/>
    <lineage>
        <taxon>Eukaryota</taxon>
        <taxon>Metazoa</taxon>
        <taxon>Ecdysozoa</taxon>
        <taxon>Arthropoda</taxon>
        <taxon>Hexapoda</taxon>
        <taxon>Insecta</taxon>
        <taxon>Pterygota</taxon>
        <taxon>Neoptera</taxon>
        <taxon>Endopterygota</taxon>
        <taxon>Lepidoptera</taxon>
        <taxon>Glossata</taxon>
        <taxon>Ditrysia</taxon>
        <taxon>Pyraloidea</taxon>
        <taxon>Crambidae</taxon>
        <taxon>Crambinae</taxon>
        <taxon>Diatraea</taxon>
    </lineage>
</organism>
<dbReference type="GO" id="GO:0005634">
    <property type="term" value="C:nucleus"/>
    <property type="evidence" value="ECO:0007669"/>
    <property type="project" value="UniProtKB-SubCell"/>
</dbReference>
<feature type="coiled-coil region" evidence="14">
    <location>
        <begin position="157"/>
        <end position="232"/>
    </location>
</feature>
<evidence type="ECO:0000256" key="3">
    <source>
        <dbReference type="ARBA" id="ARBA00005421"/>
    </source>
</evidence>
<protein>
    <recommendedName>
        <fullName evidence="11">Large ribosomal subunit protein mL64</fullName>
    </recommendedName>
    <alternativeName>
        <fullName evidence="10">39S ribosomal protein L59, mitochondrial</fullName>
    </alternativeName>
    <alternativeName>
        <fullName evidence="12">Growth arrest and DNA damage-inducible proteins-interacting protein 1</fullName>
    </alternativeName>
</protein>
<dbReference type="InterPro" id="IPR043035">
    <property type="entry name" value="Ribosomal_mL64_sf"/>
</dbReference>
<comment type="similarity">
    <text evidence="3">Belongs to the mitochondrion-specific ribosomal protein mL64 family.</text>
</comment>
<accession>A0A9N9WII3</accession>
<comment type="subcellular location">
    <subcellularLocation>
        <location evidence="2">Mitochondrion</location>
    </subcellularLocation>
    <subcellularLocation>
        <location evidence="1">Nucleus</location>
    </subcellularLocation>
</comment>
<reference evidence="15" key="2">
    <citation type="submission" date="2022-10" db="EMBL/GenBank/DDBJ databases">
        <authorList>
            <consortium name="ENA_rothamsted_submissions"/>
            <consortium name="culmorum"/>
            <person name="King R."/>
        </authorList>
    </citation>
    <scope>NUCLEOTIDE SEQUENCE</scope>
</reference>
<dbReference type="InterPro" id="IPR018472">
    <property type="entry name" value="Ribosomal_mL64"/>
</dbReference>
<proteinExistence type="inferred from homology"/>
<evidence type="ECO:0000256" key="1">
    <source>
        <dbReference type="ARBA" id="ARBA00004123"/>
    </source>
</evidence>
<keyword evidence="7" id="KW-0539">Nucleus</keyword>
<dbReference type="GO" id="GO:1990904">
    <property type="term" value="C:ribonucleoprotein complex"/>
    <property type="evidence" value="ECO:0007669"/>
    <property type="project" value="UniProtKB-KW"/>
</dbReference>